<keyword evidence="2" id="KW-0732">Signal</keyword>
<dbReference type="SMART" id="SM00935">
    <property type="entry name" value="OmpH"/>
    <property type="match status" value="1"/>
</dbReference>
<feature type="region of interest" description="Disordered" evidence="1">
    <location>
        <begin position="223"/>
        <end position="259"/>
    </location>
</feature>
<dbReference type="AlphaFoldDB" id="A0A533I7G7"/>
<evidence type="ECO:0000256" key="1">
    <source>
        <dbReference type="SAM" id="MobiDB-lite"/>
    </source>
</evidence>
<dbReference type="Proteomes" id="UP000315344">
    <property type="component" value="Unassembled WGS sequence"/>
</dbReference>
<evidence type="ECO:0000313" key="4">
    <source>
        <dbReference type="Proteomes" id="UP000315344"/>
    </source>
</evidence>
<evidence type="ECO:0000313" key="3">
    <source>
        <dbReference type="EMBL" id="TKW67043.1"/>
    </source>
</evidence>
<dbReference type="GO" id="GO:0051082">
    <property type="term" value="F:unfolded protein binding"/>
    <property type="evidence" value="ECO:0007669"/>
    <property type="project" value="InterPro"/>
</dbReference>
<proteinExistence type="predicted"/>
<protein>
    <submittedName>
        <fullName evidence="3">OmpH family outer membrane protein</fullName>
    </submittedName>
</protein>
<accession>A0A533I7G7</accession>
<dbReference type="SUPFAM" id="SSF111384">
    <property type="entry name" value="OmpH-like"/>
    <property type="match status" value="1"/>
</dbReference>
<comment type="caution">
    <text evidence="3">The sequence shown here is derived from an EMBL/GenBank/DDBJ whole genome shotgun (WGS) entry which is preliminary data.</text>
</comment>
<organism evidence="3 4">
    <name type="scientific">Paracoccus denitrificans</name>
    <dbReference type="NCBI Taxonomy" id="266"/>
    <lineage>
        <taxon>Bacteria</taxon>
        <taxon>Pseudomonadati</taxon>
        <taxon>Pseudomonadota</taxon>
        <taxon>Alphaproteobacteria</taxon>
        <taxon>Rhodobacterales</taxon>
        <taxon>Paracoccaceae</taxon>
        <taxon>Paracoccus</taxon>
    </lineage>
</organism>
<gene>
    <name evidence="3" type="ORF">DI616_08210</name>
</gene>
<dbReference type="InterPro" id="IPR005632">
    <property type="entry name" value="Chaperone_Skp"/>
</dbReference>
<name>A0A533I7G7_PARDE</name>
<dbReference type="Gene3D" id="3.30.910.20">
    <property type="entry name" value="Skp domain"/>
    <property type="match status" value="1"/>
</dbReference>
<evidence type="ECO:0000256" key="2">
    <source>
        <dbReference type="SAM" id="SignalP"/>
    </source>
</evidence>
<feature type="chain" id="PRO_5021742240" evidence="2">
    <location>
        <begin position="31"/>
        <end position="259"/>
    </location>
</feature>
<dbReference type="Pfam" id="PF03938">
    <property type="entry name" value="OmpH"/>
    <property type="match status" value="1"/>
</dbReference>
<sequence>MRIRDLPGRHLLGRAYLGIALTAFPCAAMAQGDLPVIAQVQAQTQGDNPVTPPRDLLPDPAGGTTASRGPDEQATDQQSSVLAVLVLDVEQAYASSAWGKRAQADIETLAREIEAENLRMEDQLVAEEQALAAERASLSAADFRKKAEAFDTRAQTVRRDRRQSAVDLGSRAQADRNAFVEATLPVIAGIMQERSAGIVLDRRQVLAAVNGVDVTRELVARMDEQVGDGGQLPELPPAEDGSADDQTATGTAPPADPER</sequence>
<reference evidence="3 4" key="1">
    <citation type="journal article" date="2017" name="Nat. Commun.">
        <title>In situ click chemistry generation of cyclooxygenase-2 inhibitors.</title>
        <authorList>
            <person name="Bhardwaj A."/>
            <person name="Kaur J."/>
            <person name="Wuest M."/>
            <person name="Wuest F."/>
        </authorList>
    </citation>
    <scope>NUCLEOTIDE SEQUENCE [LARGE SCALE GENOMIC DNA]</scope>
    <source>
        <strain evidence="3">S2_012_000_R3_94</strain>
    </source>
</reference>
<feature type="signal peptide" evidence="2">
    <location>
        <begin position="1"/>
        <end position="30"/>
    </location>
</feature>
<dbReference type="EMBL" id="VAFL01000005">
    <property type="protein sequence ID" value="TKW67043.1"/>
    <property type="molecule type" value="Genomic_DNA"/>
</dbReference>
<dbReference type="InterPro" id="IPR024930">
    <property type="entry name" value="Skp_dom_sf"/>
</dbReference>
<feature type="region of interest" description="Disordered" evidence="1">
    <location>
        <begin position="44"/>
        <end position="77"/>
    </location>
</feature>